<name>A0AAI9DKD0_PLUGE</name>
<dbReference type="EMBL" id="ABLOKC030000024">
    <property type="protein sequence ID" value="EML1473092.1"/>
    <property type="molecule type" value="Genomic_DNA"/>
</dbReference>
<evidence type="ECO:0000313" key="8">
    <source>
        <dbReference type="EMBL" id="EML1473092.1"/>
    </source>
</evidence>
<dbReference type="GO" id="GO:0043709">
    <property type="term" value="P:cell adhesion involved in single-species biofilm formation"/>
    <property type="evidence" value="ECO:0007669"/>
    <property type="project" value="TreeGrafter"/>
</dbReference>
<dbReference type="InterPro" id="IPR029787">
    <property type="entry name" value="Nucleotide_cyclase"/>
</dbReference>
<dbReference type="GO" id="GO:0005525">
    <property type="term" value="F:GTP binding"/>
    <property type="evidence" value="ECO:0007669"/>
    <property type="project" value="UniProtKB-KW"/>
</dbReference>
<evidence type="ECO:0000256" key="6">
    <source>
        <dbReference type="SAM" id="Phobius"/>
    </source>
</evidence>
<dbReference type="PANTHER" id="PTHR45138:SF9">
    <property type="entry name" value="DIGUANYLATE CYCLASE DGCM-RELATED"/>
    <property type="match status" value="1"/>
</dbReference>
<evidence type="ECO:0000256" key="1">
    <source>
        <dbReference type="ARBA" id="ARBA00001946"/>
    </source>
</evidence>
<evidence type="ECO:0000256" key="4">
    <source>
        <dbReference type="ARBA" id="ARBA00023134"/>
    </source>
</evidence>
<dbReference type="PROSITE" id="PS50887">
    <property type="entry name" value="GGDEF"/>
    <property type="match status" value="1"/>
</dbReference>
<dbReference type="RefSeq" id="WP_080732639.1">
    <property type="nucleotide sequence ID" value="NZ_CACVCI010000001.1"/>
</dbReference>
<dbReference type="EC" id="2.7.7.65" evidence="3"/>
<sequence>MKLSNDTPGYASSLHHLLTFTTLVVSLVCFAMFFSRIEKMNADMENILSVSILKSEFLTHINDAMYLHDNLDATYQKNITSLYTGYVKHVFAADISSALKYEEEHFAENIYLKARDRDIHTLYDDIGVNNNQFPQLARSAMKQTREVYSRQLLILILIPTIMALLRSIQSVYYFYSLRRLRGNYMIDPLTGVYNRRYLSQLHDTQEVCYILAIDIDNFKTINDSWGHGFGDRVLQECTRQMTSHLRESDFVVRMGGDEFSIFLFKTDRTGALRASRRLLEMINGLQIPLPDDGSFTPSISMGLARCDGNVELALHQADLNLYASKKKGKNTLTTEGE</sequence>
<dbReference type="GO" id="GO:1902201">
    <property type="term" value="P:negative regulation of bacterial-type flagellum-dependent cell motility"/>
    <property type="evidence" value="ECO:0007669"/>
    <property type="project" value="TreeGrafter"/>
</dbReference>
<dbReference type="SUPFAM" id="SSF55073">
    <property type="entry name" value="Nucleotide cyclase"/>
    <property type="match status" value="1"/>
</dbReference>
<reference evidence="9" key="1">
    <citation type="submission" date="2023-08" db="EMBL/GenBank/DDBJ databases">
        <title>WGS of pathogenic bacterial species, Los Angeles County Public Health Laboratories.</title>
        <authorList>
            <person name="Garrigues J.M."/>
            <person name="Green N.M."/>
        </authorList>
    </citation>
    <scope>NUCLEOTIDE SEQUENCE</scope>
    <source>
        <strain evidence="9">LACPHL-BACT-2023-00068</strain>
    </source>
</reference>
<keyword evidence="9" id="KW-0548">Nucleotidyltransferase</keyword>
<comment type="catalytic activity">
    <reaction evidence="5">
        <text>2 GTP = 3',3'-c-di-GMP + 2 diphosphate</text>
        <dbReference type="Rhea" id="RHEA:24898"/>
        <dbReference type="ChEBI" id="CHEBI:33019"/>
        <dbReference type="ChEBI" id="CHEBI:37565"/>
        <dbReference type="ChEBI" id="CHEBI:58805"/>
        <dbReference type="EC" id="2.7.7.65"/>
    </reaction>
</comment>
<keyword evidence="6" id="KW-1133">Transmembrane helix</keyword>
<dbReference type="InterPro" id="IPR043128">
    <property type="entry name" value="Rev_trsase/Diguanyl_cyclase"/>
</dbReference>
<evidence type="ECO:0000259" key="7">
    <source>
        <dbReference type="PROSITE" id="PS50887"/>
    </source>
</evidence>
<dbReference type="GO" id="GO:0052621">
    <property type="term" value="F:diguanylate cyclase activity"/>
    <property type="evidence" value="ECO:0007669"/>
    <property type="project" value="UniProtKB-EC"/>
</dbReference>
<comment type="cofactor">
    <cofactor evidence="1">
        <name>Mg(2+)</name>
        <dbReference type="ChEBI" id="CHEBI:18420"/>
    </cofactor>
</comment>
<proteinExistence type="predicted"/>
<dbReference type="GO" id="GO:0005886">
    <property type="term" value="C:plasma membrane"/>
    <property type="evidence" value="ECO:0007669"/>
    <property type="project" value="TreeGrafter"/>
</dbReference>
<protein>
    <recommendedName>
        <fullName evidence="3">diguanylate cyclase</fullName>
        <ecNumber evidence="3">2.7.7.65</ecNumber>
    </recommendedName>
</protein>
<evidence type="ECO:0000256" key="2">
    <source>
        <dbReference type="ARBA" id="ARBA00004665"/>
    </source>
</evidence>
<dbReference type="GeneID" id="61383080"/>
<dbReference type="EMBL" id="JAVDNV010000007">
    <property type="protein sequence ID" value="MDQ2309794.1"/>
    <property type="molecule type" value="Genomic_DNA"/>
</dbReference>
<keyword evidence="4" id="KW-0547">Nucleotide-binding</keyword>
<dbReference type="NCBIfam" id="TIGR00254">
    <property type="entry name" value="GGDEF"/>
    <property type="match status" value="1"/>
</dbReference>
<keyword evidence="4" id="KW-0342">GTP-binding</keyword>
<dbReference type="Gene3D" id="3.30.70.270">
    <property type="match status" value="1"/>
</dbReference>
<dbReference type="SMART" id="SM00267">
    <property type="entry name" value="GGDEF"/>
    <property type="match status" value="1"/>
</dbReference>
<dbReference type="InterPro" id="IPR000160">
    <property type="entry name" value="GGDEF_dom"/>
</dbReference>
<comment type="pathway">
    <text evidence="2">Purine metabolism; 3',5'-cyclic di-GMP biosynthesis.</text>
</comment>
<dbReference type="CDD" id="cd01949">
    <property type="entry name" value="GGDEF"/>
    <property type="match status" value="1"/>
</dbReference>
<keyword evidence="9" id="KW-0808">Transferase</keyword>
<dbReference type="PANTHER" id="PTHR45138">
    <property type="entry name" value="REGULATORY COMPONENTS OF SENSORY TRANSDUCTION SYSTEM"/>
    <property type="match status" value="1"/>
</dbReference>
<dbReference type="InterPro" id="IPR050469">
    <property type="entry name" value="Diguanylate_Cyclase"/>
</dbReference>
<feature type="domain" description="GGDEF" evidence="7">
    <location>
        <begin position="206"/>
        <end position="337"/>
    </location>
</feature>
<keyword evidence="6" id="KW-0812">Transmembrane</keyword>
<organism evidence="8">
    <name type="scientific">Pluralibacter gergoviae</name>
    <name type="common">Enterobacter gergoviae</name>
    <dbReference type="NCBI Taxonomy" id="61647"/>
    <lineage>
        <taxon>Bacteria</taxon>
        <taxon>Pseudomonadati</taxon>
        <taxon>Pseudomonadota</taxon>
        <taxon>Gammaproteobacteria</taxon>
        <taxon>Enterobacterales</taxon>
        <taxon>Enterobacteriaceae</taxon>
        <taxon>Pluralibacter</taxon>
    </lineage>
</organism>
<gene>
    <name evidence="8" type="ORF">QEG54_003882</name>
    <name evidence="9" type="ORF">RBJ30_11895</name>
</gene>
<keyword evidence="6" id="KW-0472">Membrane</keyword>
<dbReference type="AlphaFoldDB" id="A0AAI9DKD0"/>
<dbReference type="Proteomes" id="UP001236270">
    <property type="component" value="Unassembled WGS sequence"/>
</dbReference>
<evidence type="ECO:0000256" key="3">
    <source>
        <dbReference type="ARBA" id="ARBA00012528"/>
    </source>
</evidence>
<reference evidence="8" key="2">
    <citation type="submission" date="2024-02" db="EMBL/GenBank/DDBJ databases">
        <authorList>
            <consortium name="Clinical and Environmental Microbiology Branch: Whole genome sequencing antimicrobial resistance pathogens in the healthcare setting"/>
        </authorList>
    </citation>
    <scope>NUCLEOTIDE SEQUENCE</scope>
    <source>
        <strain evidence="8">2021DK-00143</strain>
    </source>
</reference>
<evidence type="ECO:0000256" key="5">
    <source>
        <dbReference type="ARBA" id="ARBA00034247"/>
    </source>
</evidence>
<evidence type="ECO:0000313" key="9">
    <source>
        <dbReference type="EMBL" id="MDQ2309794.1"/>
    </source>
</evidence>
<dbReference type="Pfam" id="PF00990">
    <property type="entry name" value="GGDEF"/>
    <property type="match status" value="1"/>
</dbReference>
<feature type="transmembrane region" description="Helical" evidence="6">
    <location>
        <begin position="14"/>
        <end position="34"/>
    </location>
</feature>
<comment type="caution">
    <text evidence="8">The sequence shown here is derived from an EMBL/GenBank/DDBJ whole genome shotgun (WGS) entry which is preliminary data.</text>
</comment>
<feature type="transmembrane region" description="Helical" evidence="6">
    <location>
        <begin position="152"/>
        <end position="175"/>
    </location>
</feature>
<accession>A0AAI9DKD0</accession>